<dbReference type="InterPro" id="IPR001254">
    <property type="entry name" value="Trypsin_dom"/>
</dbReference>
<dbReference type="GO" id="GO:0006508">
    <property type="term" value="P:proteolysis"/>
    <property type="evidence" value="ECO:0007669"/>
    <property type="project" value="InterPro"/>
</dbReference>
<feature type="domain" description="Peptidase S1" evidence="1">
    <location>
        <begin position="2"/>
        <end position="104"/>
    </location>
</feature>
<reference evidence="2 3" key="1">
    <citation type="journal article" date="2016" name="Mol. Biol. Evol.">
        <title>Genome-Wide Survey of Gut Fungi (Harpellales) Reveals the First Horizontally Transferred Ubiquitin Gene from a Mosquito Host.</title>
        <authorList>
            <person name="Wang Y."/>
            <person name="White M.M."/>
            <person name="Kvist S."/>
            <person name="Moncalvo J.M."/>
        </authorList>
    </citation>
    <scope>NUCLEOTIDE SEQUENCE [LARGE SCALE GENOMIC DNA]</scope>
    <source>
        <strain evidence="2 3">ALG-7-W6</strain>
    </source>
</reference>
<evidence type="ECO:0000313" key="2">
    <source>
        <dbReference type="EMBL" id="OLY84764.1"/>
    </source>
</evidence>
<dbReference type="Gene3D" id="2.40.10.10">
    <property type="entry name" value="Trypsin-like serine proteases"/>
    <property type="match status" value="1"/>
</dbReference>
<organism evidence="2 3">
    <name type="scientific">Smittium mucronatum</name>
    <dbReference type="NCBI Taxonomy" id="133383"/>
    <lineage>
        <taxon>Eukaryota</taxon>
        <taxon>Fungi</taxon>
        <taxon>Fungi incertae sedis</taxon>
        <taxon>Zoopagomycota</taxon>
        <taxon>Kickxellomycotina</taxon>
        <taxon>Harpellomycetes</taxon>
        <taxon>Harpellales</taxon>
        <taxon>Legeriomycetaceae</taxon>
        <taxon>Smittium</taxon>
    </lineage>
</organism>
<dbReference type="InterPro" id="IPR033116">
    <property type="entry name" value="TRYPSIN_SER"/>
</dbReference>
<dbReference type="EMBL" id="LSSL01000367">
    <property type="protein sequence ID" value="OLY84764.1"/>
    <property type="molecule type" value="Genomic_DNA"/>
</dbReference>
<dbReference type="SUPFAM" id="SSF50494">
    <property type="entry name" value="Trypsin-like serine proteases"/>
    <property type="match status" value="1"/>
</dbReference>
<name>A0A1R0H6R1_9FUNG</name>
<comment type="caution">
    <text evidence="2">The sequence shown here is derived from an EMBL/GenBank/DDBJ whole genome shotgun (WGS) entry which is preliminary data.</text>
</comment>
<dbReference type="InterPro" id="IPR009003">
    <property type="entry name" value="Peptidase_S1_PA"/>
</dbReference>
<dbReference type="Proteomes" id="UP000187455">
    <property type="component" value="Unassembled WGS sequence"/>
</dbReference>
<dbReference type="OrthoDB" id="6380398at2759"/>
<dbReference type="AlphaFoldDB" id="A0A1R0H6R1"/>
<protein>
    <recommendedName>
        <fullName evidence="1">Peptidase S1 domain-containing protein</fullName>
    </recommendedName>
</protein>
<sequence length="125" mass="13791">MAGYGLNLSTGKPQLHQSLQYMTATAIDPDSHDEYVYSKSLYFKSNNGYGTCSGDSGGPVVFEDGKTEPLVGLLSHGDHTKDGFCVTGGANNYYVVLYKYISWIEKNAILDRGRFVNIKPRVELK</sequence>
<dbReference type="Pfam" id="PF00089">
    <property type="entry name" value="Trypsin"/>
    <property type="match status" value="1"/>
</dbReference>
<gene>
    <name evidence="2" type="ORF">AYI68_g1069</name>
</gene>
<evidence type="ECO:0000313" key="3">
    <source>
        <dbReference type="Proteomes" id="UP000187455"/>
    </source>
</evidence>
<dbReference type="PROSITE" id="PS00135">
    <property type="entry name" value="TRYPSIN_SER"/>
    <property type="match status" value="1"/>
</dbReference>
<proteinExistence type="predicted"/>
<dbReference type="InterPro" id="IPR043504">
    <property type="entry name" value="Peptidase_S1_PA_chymotrypsin"/>
</dbReference>
<dbReference type="GO" id="GO:0004252">
    <property type="term" value="F:serine-type endopeptidase activity"/>
    <property type="evidence" value="ECO:0007669"/>
    <property type="project" value="InterPro"/>
</dbReference>
<evidence type="ECO:0000259" key="1">
    <source>
        <dbReference type="Pfam" id="PF00089"/>
    </source>
</evidence>
<keyword evidence="3" id="KW-1185">Reference proteome</keyword>
<accession>A0A1R0H6R1</accession>